<dbReference type="EnsemblPlants" id="Kaladp0095s0214.1.v1.1">
    <property type="protein sequence ID" value="Kaladp0095s0214.1.v1.1.CDS.1"/>
    <property type="gene ID" value="Kaladp0095s0214.v1.1"/>
</dbReference>
<dbReference type="OMA" id="WWCAIGE"/>
<accession>A0A7N0UZ21</accession>
<evidence type="ECO:0000256" key="2">
    <source>
        <dbReference type="ARBA" id="ARBA00022771"/>
    </source>
</evidence>
<dbReference type="SMART" id="SM00184">
    <property type="entry name" value="RING"/>
    <property type="match status" value="1"/>
</dbReference>
<dbReference type="PANTHER" id="PTHR45931">
    <property type="entry name" value="SI:CH211-59O9.10"/>
    <property type="match status" value="1"/>
</dbReference>
<keyword evidence="1" id="KW-0479">Metal-binding</keyword>
<evidence type="ECO:0000256" key="4">
    <source>
        <dbReference type="PROSITE-ProRule" id="PRU00175"/>
    </source>
</evidence>
<dbReference type="AlphaFoldDB" id="A0A7N0UZ21"/>
<keyword evidence="3" id="KW-0862">Zinc</keyword>
<proteinExistence type="predicted"/>
<dbReference type="SUPFAM" id="SSF57850">
    <property type="entry name" value="RING/U-box"/>
    <property type="match status" value="1"/>
</dbReference>
<evidence type="ECO:0000256" key="5">
    <source>
        <dbReference type="SAM" id="MobiDB-lite"/>
    </source>
</evidence>
<organism evidence="7 8">
    <name type="scientific">Kalanchoe fedtschenkoi</name>
    <name type="common">Lavender scallops</name>
    <name type="synonym">South American air plant</name>
    <dbReference type="NCBI Taxonomy" id="63787"/>
    <lineage>
        <taxon>Eukaryota</taxon>
        <taxon>Viridiplantae</taxon>
        <taxon>Streptophyta</taxon>
        <taxon>Embryophyta</taxon>
        <taxon>Tracheophyta</taxon>
        <taxon>Spermatophyta</taxon>
        <taxon>Magnoliopsida</taxon>
        <taxon>eudicotyledons</taxon>
        <taxon>Gunneridae</taxon>
        <taxon>Pentapetalae</taxon>
        <taxon>Saxifragales</taxon>
        <taxon>Crassulaceae</taxon>
        <taxon>Kalanchoe</taxon>
    </lineage>
</organism>
<reference evidence="7" key="1">
    <citation type="submission" date="2021-01" db="UniProtKB">
        <authorList>
            <consortium name="EnsemblPlants"/>
        </authorList>
    </citation>
    <scope>IDENTIFICATION</scope>
</reference>
<keyword evidence="8" id="KW-1185">Reference proteome</keyword>
<sequence>MSSADSQPRDAPPEQFDPIDASDLYETIVRRAYARLQAEIGKMVKTVAEGGGVCAICLNELEAGRVAATLPCTHVFHKVCVATWLWENHSCPTCRADVWPGGGGRGGAQGG</sequence>
<feature type="region of interest" description="Disordered" evidence="5">
    <location>
        <begin position="1"/>
        <end position="22"/>
    </location>
</feature>
<name>A0A7N0UZ21_KALFE</name>
<evidence type="ECO:0000313" key="7">
    <source>
        <dbReference type="EnsemblPlants" id="Kaladp0095s0214.1.v1.1.CDS.1"/>
    </source>
</evidence>
<dbReference type="PROSITE" id="PS50089">
    <property type="entry name" value="ZF_RING_2"/>
    <property type="match status" value="1"/>
</dbReference>
<evidence type="ECO:0000256" key="1">
    <source>
        <dbReference type="ARBA" id="ARBA00022723"/>
    </source>
</evidence>
<dbReference type="Gramene" id="Kaladp0095s0214.1.v1.1">
    <property type="protein sequence ID" value="Kaladp0095s0214.1.v1.1.CDS.1"/>
    <property type="gene ID" value="Kaladp0095s0214.v1.1"/>
</dbReference>
<dbReference type="GO" id="GO:0061630">
    <property type="term" value="F:ubiquitin protein ligase activity"/>
    <property type="evidence" value="ECO:0007669"/>
    <property type="project" value="TreeGrafter"/>
</dbReference>
<keyword evidence="2 4" id="KW-0863">Zinc-finger</keyword>
<dbReference type="GO" id="GO:0006511">
    <property type="term" value="P:ubiquitin-dependent protein catabolic process"/>
    <property type="evidence" value="ECO:0007669"/>
    <property type="project" value="TreeGrafter"/>
</dbReference>
<evidence type="ECO:0000313" key="8">
    <source>
        <dbReference type="Proteomes" id="UP000594263"/>
    </source>
</evidence>
<evidence type="ECO:0000256" key="3">
    <source>
        <dbReference type="ARBA" id="ARBA00022833"/>
    </source>
</evidence>
<dbReference type="Gene3D" id="3.30.40.10">
    <property type="entry name" value="Zinc/RING finger domain, C3HC4 (zinc finger)"/>
    <property type="match status" value="1"/>
</dbReference>
<dbReference type="Proteomes" id="UP000594263">
    <property type="component" value="Unplaced"/>
</dbReference>
<feature type="domain" description="RING-type" evidence="6">
    <location>
        <begin position="54"/>
        <end position="95"/>
    </location>
</feature>
<dbReference type="GO" id="GO:0008270">
    <property type="term" value="F:zinc ion binding"/>
    <property type="evidence" value="ECO:0007669"/>
    <property type="project" value="UniProtKB-KW"/>
</dbReference>
<dbReference type="InterPro" id="IPR001841">
    <property type="entry name" value="Znf_RING"/>
</dbReference>
<dbReference type="GO" id="GO:0005634">
    <property type="term" value="C:nucleus"/>
    <property type="evidence" value="ECO:0007669"/>
    <property type="project" value="TreeGrafter"/>
</dbReference>
<dbReference type="PANTHER" id="PTHR45931:SF3">
    <property type="entry name" value="RING ZINC FINGER-CONTAINING PROTEIN"/>
    <property type="match status" value="1"/>
</dbReference>
<dbReference type="InterPro" id="IPR051834">
    <property type="entry name" value="RING_finger_E3_ligase"/>
</dbReference>
<dbReference type="Pfam" id="PF13639">
    <property type="entry name" value="zf-RING_2"/>
    <property type="match status" value="1"/>
</dbReference>
<dbReference type="InterPro" id="IPR013083">
    <property type="entry name" value="Znf_RING/FYVE/PHD"/>
</dbReference>
<protein>
    <recommendedName>
        <fullName evidence="6">RING-type domain-containing protein</fullName>
    </recommendedName>
</protein>
<evidence type="ECO:0000259" key="6">
    <source>
        <dbReference type="PROSITE" id="PS50089"/>
    </source>
</evidence>